<gene>
    <name evidence="5" type="ORF">PRSY57_1127100</name>
</gene>
<dbReference type="Proteomes" id="UP000076359">
    <property type="component" value="Unassembled WGS sequence"/>
</dbReference>
<sequence>MENNNINLNSNKEKNLNILSTNEKCFNKDDNVHNISDNFKDDNKFVNLFLRKNDQHVDCPEIILDIEKNEHTVDKKGKLCIDSSDKKPEENIKKEHQNNEHDMLEKIHKGNHIDNIFSDNKNEINFISEENKNENILNKKKNIYEQDTTYGDVYLISTEHNDTHINNDKDKIFTSNEHNDAHINKDKDKIFTSNEHNDAHINKDKDKIFTCNEHNDAHINKDKIFICNEHNDAHINKDKIFTCNENNDAHINKDKIFTCNEHNDAHINKDKIFTCNEHNEEKIIIQKNVEVSDKKKKFNTKDKEYINTINNKNCNIQDNHHDVSYEKNMLINENVRNINDTFSKTINSKFPKEEKRNEIRKKNGSNQKTIINNDMVYDINEERTSVDEKIEKLRNDDILKSGDILKNNKILSCDEEGEEEKNDLSLEEILYETTERSKSYNRKNYGLLGILKVIKMTDPNLNILAIGSDLTTLGLNLNSPNYICTSVSSPFSENPIENEEDFIKPISYLNTKFQIRLSLLLKLQTETLFYIFYNLPRDVLQAYAASELYIRKWIYHIIYKKWFTPNNTTSTINLEKCASWIYFDPLTWSKKTYNNYLNVKDDIMNVEDVTKCIEQIIKLQSYYNIHQQNI</sequence>
<dbReference type="VEuPathDB" id="PlasmoDB:PRCDC_1127100"/>
<dbReference type="Gene3D" id="2.30.30.1020">
    <property type="entry name" value="CCR4-NOT complex subunit 2/3/5, C-terminal domain"/>
    <property type="match status" value="1"/>
</dbReference>
<feature type="domain" description="NOT2/NOT3/NOT5 C-terminal" evidence="4">
    <location>
        <begin position="486"/>
        <end position="595"/>
    </location>
</feature>
<dbReference type="Pfam" id="PF04153">
    <property type="entry name" value="NOT2_3_5_C"/>
    <property type="match status" value="1"/>
</dbReference>
<dbReference type="GO" id="GO:0006355">
    <property type="term" value="P:regulation of DNA-templated transcription"/>
    <property type="evidence" value="ECO:0007669"/>
    <property type="project" value="InterPro"/>
</dbReference>
<keyword evidence="3" id="KW-0804">Transcription</keyword>
<dbReference type="RefSeq" id="XP_012763689.2">
    <property type="nucleotide sequence ID" value="XM_012908235.2"/>
</dbReference>
<dbReference type="InterPro" id="IPR040168">
    <property type="entry name" value="Not2/3/5"/>
</dbReference>
<evidence type="ECO:0000259" key="4">
    <source>
        <dbReference type="Pfam" id="PF04153"/>
    </source>
</evidence>
<dbReference type="KEGG" id="prei:PRSY57_1127100"/>
<reference evidence="5 6" key="1">
    <citation type="journal article" date="2016" name="Nat. Commun.">
        <title>Genomes of cryptic chimpanzee Plasmodium species reveal key evolutionary events leading to human malaria.</title>
        <authorList>
            <person name="Sundararaman S.A."/>
            <person name="Plenderleith L.J."/>
            <person name="Liu W."/>
            <person name="Loy D.E."/>
            <person name="Learn G.H."/>
            <person name="Li Y."/>
            <person name="Shaw K.S."/>
            <person name="Ayouba A."/>
            <person name="Peeters M."/>
            <person name="Speede S."/>
            <person name="Shaw G.M."/>
            <person name="Bushman F.D."/>
            <person name="Brisson D."/>
            <person name="Rayner J.C."/>
            <person name="Sharp P.M."/>
            <person name="Hahn B.H."/>
        </authorList>
    </citation>
    <scope>NUCLEOTIDE SEQUENCE [LARGE SCALE GENOMIC DNA]</scope>
    <source>
        <strain evidence="5 6">SY57</strain>
    </source>
</reference>
<dbReference type="GO" id="GO:0030015">
    <property type="term" value="C:CCR4-NOT core complex"/>
    <property type="evidence" value="ECO:0007669"/>
    <property type="project" value="InterPro"/>
</dbReference>
<evidence type="ECO:0000256" key="2">
    <source>
        <dbReference type="ARBA" id="ARBA00023015"/>
    </source>
</evidence>
<dbReference type="InterPro" id="IPR038635">
    <property type="entry name" value="CCR4-NOT_su2/3/5_C_sf"/>
</dbReference>
<dbReference type="EMBL" id="LVLA01000012">
    <property type="protein sequence ID" value="KYN96623.1"/>
    <property type="molecule type" value="Genomic_DNA"/>
</dbReference>
<keyword evidence="2" id="KW-0805">Transcription regulation</keyword>
<dbReference type="AlphaFoldDB" id="A0A151LCD8"/>
<proteinExistence type="inferred from homology"/>
<evidence type="ECO:0000313" key="5">
    <source>
        <dbReference type="EMBL" id="KYN96623.1"/>
    </source>
</evidence>
<dbReference type="FunFam" id="2.30.30.1020:FF:000008">
    <property type="entry name" value="CCR4-NOT transcription complex subunit 2"/>
    <property type="match status" value="1"/>
</dbReference>
<dbReference type="PANTHER" id="PTHR23326">
    <property type="entry name" value="CCR4 NOT-RELATED"/>
    <property type="match status" value="1"/>
</dbReference>
<evidence type="ECO:0000256" key="3">
    <source>
        <dbReference type="ARBA" id="ARBA00023163"/>
    </source>
</evidence>
<protein>
    <submittedName>
        <fullName evidence="5">CCR4-NOT transcription complex subunit 2, putative</fullName>
    </submittedName>
</protein>
<evidence type="ECO:0000313" key="6">
    <source>
        <dbReference type="Proteomes" id="UP000076359"/>
    </source>
</evidence>
<accession>A0A151LCD8</accession>
<comment type="similarity">
    <text evidence="1">Belongs to the CNOT2/3/5 family.</text>
</comment>
<comment type="caution">
    <text evidence="5">The sequence shown here is derived from an EMBL/GenBank/DDBJ whole genome shotgun (WGS) entry which is preliminary data.</text>
</comment>
<dbReference type="InterPro" id="IPR007282">
    <property type="entry name" value="NOT2/3/5_C"/>
</dbReference>
<organism evidence="5 6">
    <name type="scientific">Plasmodium reichenowi</name>
    <dbReference type="NCBI Taxonomy" id="5854"/>
    <lineage>
        <taxon>Eukaryota</taxon>
        <taxon>Sar</taxon>
        <taxon>Alveolata</taxon>
        <taxon>Apicomplexa</taxon>
        <taxon>Aconoidasida</taxon>
        <taxon>Haemosporida</taxon>
        <taxon>Plasmodiidae</taxon>
        <taxon>Plasmodium</taxon>
        <taxon>Plasmodium (Laverania)</taxon>
    </lineage>
</organism>
<name>A0A151LCD8_PLARE</name>
<evidence type="ECO:0000256" key="1">
    <source>
        <dbReference type="ARBA" id="ARBA00007682"/>
    </source>
</evidence>
<dbReference type="GeneID" id="24531861"/>
<dbReference type="VEuPathDB" id="PlasmoDB:PRG01_1126000"/>